<dbReference type="GO" id="GO:0016491">
    <property type="term" value="F:oxidoreductase activity"/>
    <property type="evidence" value="ECO:0007669"/>
    <property type="project" value="TreeGrafter"/>
</dbReference>
<organism evidence="2 3">
    <name type="scientific">Diacronema lutheri</name>
    <name type="common">Unicellular marine alga</name>
    <name type="synonym">Monochrysis lutheri</name>
    <dbReference type="NCBI Taxonomy" id="2081491"/>
    <lineage>
        <taxon>Eukaryota</taxon>
        <taxon>Haptista</taxon>
        <taxon>Haptophyta</taxon>
        <taxon>Pavlovophyceae</taxon>
        <taxon>Pavlovales</taxon>
        <taxon>Pavlovaceae</taxon>
        <taxon>Diacronema</taxon>
    </lineage>
</organism>
<evidence type="ECO:0008006" key="4">
    <source>
        <dbReference type="Google" id="ProtNLM"/>
    </source>
</evidence>
<dbReference type="InterPro" id="IPR050464">
    <property type="entry name" value="Zeta_carotene_desat/Oxidored"/>
</dbReference>
<name>A0A8J5XPZ5_DIALT</name>
<dbReference type="Pfam" id="PF13450">
    <property type="entry name" value="NAD_binding_8"/>
    <property type="match status" value="1"/>
</dbReference>
<dbReference type="OMA" id="CIDFARY"/>
<dbReference type="Proteomes" id="UP000751190">
    <property type="component" value="Unassembled WGS sequence"/>
</dbReference>
<reference evidence="2" key="1">
    <citation type="submission" date="2021-05" db="EMBL/GenBank/DDBJ databases">
        <title>The genome of the haptophyte Pavlova lutheri (Diacronema luteri, Pavlovales) - a model for lipid biosynthesis in eukaryotic algae.</title>
        <authorList>
            <person name="Hulatt C.J."/>
            <person name="Posewitz M.C."/>
        </authorList>
    </citation>
    <scope>NUCLEOTIDE SEQUENCE</scope>
    <source>
        <strain evidence="2">NIVA-4/92</strain>
    </source>
</reference>
<accession>A0A8J5XPZ5</accession>
<dbReference type="AlphaFoldDB" id="A0A8J5XPZ5"/>
<dbReference type="OrthoDB" id="5046242at2759"/>
<feature type="coiled-coil region" evidence="1">
    <location>
        <begin position="440"/>
        <end position="467"/>
    </location>
</feature>
<evidence type="ECO:0000256" key="1">
    <source>
        <dbReference type="SAM" id="Coils"/>
    </source>
</evidence>
<dbReference type="Gene3D" id="3.50.50.60">
    <property type="entry name" value="FAD/NAD(P)-binding domain"/>
    <property type="match status" value="2"/>
</dbReference>
<evidence type="ECO:0000313" key="3">
    <source>
        <dbReference type="Proteomes" id="UP000751190"/>
    </source>
</evidence>
<comment type="caution">
    <text evidence="2">The sequence shown here is derived from an EMBL/GenBank/DDBJ whole genome shotgun (WGS) entry which is preliminary data.</text>
</comment>
<proteinExistence type="predicted"/>
<gene>
    <name evidence="2" type="ORF">KFE25_001913</name>
</gene>
<dbReference type="InterPro" id="IPR036188">
    <property type="entry name" value="FAD/NAD-bd_sf"/>
</dbReference>
<evidence type="ECO:0000313" key="2">
    <source>
        <dbReference type="EMBL" id="KAG8466157.1"/>
    </source>
</evidence>
<dbReference type="EMBL" id="JAGTXO010000008">
    <property type="protein sequence ID" value="KAG8466157.1"/>
    <property type="molecule type" value="Genomic_DNA"/>
</dbReference>
<keyword evidence="3" id="KW-1185">Reference proteome</keyword>
<dbReference type="PANTHER" id="PTHR42923">
    <property type="entry name" value="PROTOPORPHYRINOGEN OXIDASE"/>
    <property type="match status" value="1"/>
</dbReference>
<keyword evidence="1" id="KW-0175">Coiled coil</keyword>
<protein>
    <recommendedName>
        <fullName evidence="4">Amine oxidase</fullName>
    </recommendedName>
</protein>
<dbReference type="SUPFAM" id="SSF51905">
    <property type="entry name" value="FAD/NAD(P)-binding domain"/>
    <property type="match status" value="1"/>
</dbReference>
<sequence>MEGSFASKPHEGLQMLVAVLTFTLGAHLRGARFVPRLAANAPRAAGANGGFGRAEAIGVIGGGVSGLWAAIELTRLGYTDVTVLEAGAELGGKARSFELDGRSYPLGAVMTPFGLRENSFAAAQVLERPFKFLAQLATYSRTRLQLLPANALLSTTDGQASGPLRPNPFALGGESGVEPAARAWRDAFEPQGTPERFYAHTLDFDRTHAPLASPAGVDRLAHWGDAQRDWPLVFTSSHGYGLLDGDATPPLYYWVRFAQKATNCARLGFWWRHGAGLPGGPTGPALRGFEHNAHFARAAAEAGDALRVRTGARVLAVQRPARDAPARPRSVKVRTTAGDFAFDRLIVATDLKLALTFLDVAEESAEAALFAQIRHLTYYTVVVRARVPALTPGRVHYVSGHQTSERLCAPTIMLVPYADSDVLISWAYGAPPQEADGASALTAEQDAERAARERVQLEAQAREAVERLGGTFGRVELVERYAHYFPHVNADSLRAGFHRRVDALQGERNTYYVGEVLNLPLVSECIDFARYIVRRCFAPVPAVASARAEAAAPEMMRALSATTLG</sequence>